<dbReference type="Pfam" id="PF26557">
    <property type="entry name" value="Cullin_AB"/>
    <property type="match status" value="1"/>
</dbReference>
<dbReference type="InterPro" id="IPR036317">
    <property type="entry name" value="Cullin_homology_sf"/>
</dbReference>
<dbReference type="PANTHER" id="PTHR11932">
    <property type="entry name" value="CULLIN"/>
    <property type="match status" value="1"/>
</dbReference>
<dbReference type="InterPro" id="IPR036388">
    <property type="entry name" value="WH-like_DNA-bd_sf"/>
</dbReference>
<dbReference type="Gene3D" id="1.10.10.10">
    <property type="entry name" value="Winged helix-like DNA-binding domain superfamily/Winged helix DNA-binding domain"/>
    <property type="match status" value="1"/>
</dbReference>
<dbReference type="InterPro" id="IPR019559">
    <property type="entry name" value="Cullin_neddylation_domain"/>
</dbReference>
<dbReference type="Pfam" id="PF10557">
    <property type="entry name" value="Cullin_Nedd8"/>
    <property type="match status" value="1"/>
</dbReference>
<keyword evidence="1" id="KW-0832">Ubl conjugation</keyword>
<proteinExistence type="inferred from homology"/>
<dbReference type="InterPro" id="IPR016157">
    <property type="entry name" value="Cullin_CS"/>
</dbReference>
<dbReference type="PROSITE" id="PS01256">
    <property type="entry name" value="CULLIN_1"/>
    <property type="match status" value="1"/>
</dbReference>
<accession>A0ABY6KHQ2</accession>
<evidence type="ECO:0000313" key="5">
    <source>
        <dbReference type="Proteomes" id="UP001235939"/>
    </source>
</evidence>
<dbReference type="InterPro" id="IPR016158">
    <property type="entry name" value="Cullin_homology"/>
</dbReference>
<dbReference type="Gene3D" id="3.30.230.130">
    <property type="entry name" value="Cullin, Chain C, Domain 2"/>
    <property type="match status" value="1"/>
</dbReference>
<dbReference type="InterPro" id="IPR059120">
    <property type="entry name" value="Cullin-like_AB"/>
</dbReference>
<dbReference type="InterPro" id="IPR036390">
    <property type="entry name" value="WH_DNA-bd_sf"/>
</dbReference>
<organism evidence="4 5">
    <name type="scientific">Cordylochernes scorpioides</name>
    <dbReference type="NCBI Taxonomy" id="51811"/>
    <lineage>
        <taxon>Eukaryota</taxon>
        <taxon>Metazoa</taxon>
        <taxon>Ecdysozoa</taxon>
        <taxon>Arthropoda</taxon>
        <taxon>Chelicerata</taxon>
        <taxon>Arachnida</taxon>
        <taxon>Pseudoscorpiones</taxon>
        <taxon>Cheliferoidea</taxon>
        <taxon>Chernetidae</taxon>
        <taxon>Cordylochernes</taxon>
    </lineage>
</organism>
<evidence type="ECO:0000259" key="3">
    <source>
        <dbReference type="PROSITE" id="PS50069"/>
    </source>
</evidence>
<dbReference type="InterPro" id="IPR045093">
    <property type="entry name" value="Cullin"/>
</dbReference>
<keyword evidence="5" id="KW-1185">Reference proteome</keyword>
<dbReference type="SMART" id="SM00182">
    <property type="entry name" value="CULLIN"/>
    <property type="match status" value="1"/>
</dbReference>
<dbReference type="SMART" id="SM00884">
    <property type="entry name" value="Cullin_Nedd8"/>
    <property type="match status" value="1"/>
</dbReference>
<gene>
    <name evidence="4" type="ORF">LAZ67_5004138</name>
</gene>
<name>A0ABY6KHQ2_9ARAC</name>
<reference evidence="4 5" key="1">
    <citation type="submission" date="2022-01" db="EMBL/GenBank/DDBJ databases">
        <title>A chromosomal length assembly of Cordylochernes scorpioides.</title>
        <authorList>
            <person name="Zeh D."/>
            <person name="Zeh J."/>
        </authorList>
    </citation>
    <scope>NUCLEOTIDE SEQUENCE [LARGE SCALE GENOMIC DNA]</scope>
    <source>
        <strain evidence="4">IN4F17</strain>
        <tissue evidence="4">Whole Body</tissue>
    </source>
</reference>
<dbReference type="PROSITE" id="PS50069">
    <property type="entry name" value="CULLIN_2"/>
    <property type="match status" value="1"/>
</dbReference>
<comment type="similarity">
    <text evidence="2">Belongs to the cullin family.</text>
</comment>
<feature type="domain" description="Cullin family profile" evidence="3">
    <location>
        <begin position="1"/>
        <end position="117"/>
    </location>
</feature>
<dbReference type="SUPFAM" id="SSF46785">
    <property type="entry name" value="Winged helix' DNA-binding domain"/>
    <property type="match status" value="1"/>
</dbReference>
<evidence type="ECO:0000256" key="1">
    <source>
        <dbReference type="ARBA" id="ARBA00022843"/>
    </source>
</evidence>
<evidence type="ECO:0000256" key="2">
    <source>
        <dbReference type="PROSITE-ProRule" id="PRU00330"/>
    </source>
</evidence>
<dbReference type="SUPFAM" id="SSF75632">
    <property type="entry name" value="Cullin homology domain"/>
    <property type="match status" value="1"/>
</dbReference>
<evidence type="ECO:0000313" key="4">
    <source>
        <dbReference type="EMBL" id="UYV68376.1"/>
    </source>
</evidence>
<sequence length="259" mass="30573">MTDMINIKILNAGAWARGSERVQVSLPLELEDFIPEVEDFYRRKHNGRKLQWYHHMANGTIAFSNRAGKFDLEVTTFQMAVLFAWNQRADDRLSLENLRLATELQDAELRRTLWSLVAIPKLKKQLILYSPEVKSSKDFDDNTQFWVNQDFCVIKNGKPQKRGRVNLIGRLQLSTEKSKEEDNNQIIQLRIYRTQEAIVKIMKMRKKITNGQLQTELVEILKNMFLPSKKLIKEQIEWLIEHKYMKRDSENINVFTYIA</sequence>
<dbReference type="EMBL" id="CP092867">
    <property type="protein sequence ID" value="UYV68376.1"/>
    <property type="molecule type" value="Genomic_DNA"/>
</dbReference>
<dbReference type="Proteomes" id="UP001235939">
    <property type="component" value="Chromosome 05"/>
</dbReference>
<protein>
    <submittedName>
        <fullName evidence="4">CUL5</fullName>
    </submittedName>
</protein>